<dbReference type="EMBL" id="FMSH01000442">
    <property type="protein sequence ID" value="SCU90025.1"/>
    <property type="molecule type" value="Genomic_DNA"/>
</dbReference>
<name>A0A1K0JLJ1_CUPNE</name>
<proteinExistence type="predicted"/>
<evidence type="ECO:0000313" key="1">
    <source>
        <dbReference type="EMBL" id="SCU90025.1"/>
    </source>
</evidence>
<organism evidence="1">
    <name type="scientific">Cupriavidus necator</name>
    <name type="common">Alcaligenes eutrophus</name>
    <name type="synonym">Ralstonia eutropha</name>
    <dbReference type="NCBI Taxonomy" id="106590"/>
    <lineage>
        <taxon>Bacteria</taxon>
        <taxon>Pseudomonadati</taxon>
        <taxon>Pseudomonadota</taxon>
        <taxon>Betaproteobacteria</taxon>
        <taxon>Burkholderiales</taxon>
        <taxon>Burkholderiaceae</taxon>
        <taxon>Cupriavidus</taxon>
    </lineage>
</organism>
<gene>
    <name evidence="1" type="ORF">CNECB9_4970002</name>
</gene>
<accession>A0A1K0JLJ1</accession>
<dbReference type="AlphaFoldDB" id="A0A1K0JLJ1"/>
<reference evidence="1" key="1">
    <citation type="submission" date="2016-09" db="EMBL/GenBank/DDBJ databases">
        <authorList>
            <person name="Capua I."/>
            <person name="De Benedictis P."/>
            <person name="Joannis T."/>
            <person name="Lombin L.H."/>
            <person name="Cattoli G."/>
        </authorList>
    </citation>
    <scope>NUCLEOTIDE SEQUENCE</scope>
    <source>
        <strain evidence="1">B9</strain>
    </source>
</reference>
<protein>
    <submittedName>
        <fullName evidence="1">Uncharacterized protein</fullName>
    </submittedName>
</protein>
<sequence length="76" mass="8322">MLSPHEFATLILVNDAPEQVGLDNADVEALLANQLVTLEKLGPCSYRPTVTLQGYVFLKALGRVRAKSCRACRVVH</sequence>